<proteinExistence type="predicted"/>
<sequence length="85" mass="9695">MNSGAGGILDKCKGFGLAENLQLSIQEFRTNPFLISRVIWKNETSNAFRERKMHLSCEFKHRAMSEFMRSSTRLASILASLWELG</sequence>
<keyword evidence="2" id="KW-1185">Reference proteome</keyword>
<gene>
    <name evidence="1" type="ORF">POPTR_012G009711v4</name>
</gene>
<dbReference type="Proteomes" id="UP000006729">
    <property type="component" value="Chromosome 12"/>
</dbReference>
<evidence type="ECO:0000313" key="1">
    <source>
        <dbReference type="EMBL" id="KAI9384056.1"/>
    </source>
</evidence>
<dbReference type="EMBL" id="CM009301">
    <property type="protein sequence ID" value="KAI9384056.1"/>
    <property type="molecule type" value="Genomic_DNA"/>
</dbReference>
<protein>
    <submittedName>
        <fullName evidence="1">Uncharacterized protein</fullName>
    </submittedName>
</protein>
<evidence type="ECO:0000313" key="2">
    <source>
        <dbReference type="Proteomes" id="UP000006729"/>
    </source>
</evidence>
<reference evidence="1 2" key="1">
    <citation type="journal article" date="2006" name="Science">
        <title>The genome of black cottonwood, Populus trichocarpa (Torr. &amp; Gray).</title>
        <authorList>
            <person name="Tuskan G.A."/>
            <person name="Difazio S."/>
            <person name="Jansson S."/>
            <person name="Bohlmann J."/>
            <person name="Grigoriev I."/>
            <person name="Hellsten U."/>
            <person name="Putnam N."/>
            <person name="Ralph S."/>
            <person name="Rombauts S."/>
            <person name="Salamov A."/>
            <person name="Schein J."/>
            <person name="Sterck L."/>
            <person name="Aerts A."/>
            <person name="Bhalerao R.R."/>
            <person name="Bhalerao R.P."/>
            <person name="Blaudez D."/>
            <person name="Boerjan W."/>
            <person name="Brun A."/>
            <person name="Brunner A."/>
            <person name="Busov V."/>
            <person name="Campbell M."/>
            <person name="Carlson J."/>
            <person name="Chalot M."/>
            <person name="Chapman J."/>
            <person name="Chen G.L."/>
            <person name="Cooper D."/>
            <person name="Coutinho P.M."/>
            <person name="Couturier J."/>
            <person name="Covert S."/>
            <person name="Cronk Q."/>
            <person name="Cunningham R."/>
            <person name="Davis J."/>
            <person name="Degroeve S."/>
            <person name="Dejardin A."/>
            <person name="Depamphilis C."/>
            <person name="Detter J."/>
            <person name="Dirks B."/>
            <person name="Dubchak I."/>
            <person name="Duplessis S."/>
            <person name="Ehlting J."/>
            <person name="Ellis B."/>
            <person name="Gendler K."/>
            <person name="Goodstein D."/>
            <person name="Gribskov M."/>
            <person name="Grimwood J."/>
            <person name="Groover A."/>
            <person name="Gunter L."/>
            <person name="Hamberger B."/>
            <person name="Heinze B."/>
            <person name="Helariutta Y."/>
            <person name="Henrissat B."/>
            <person name="Holligan D."/>
            <person name="Holt R."/>
            <person name="Huang W."/>
            <person name="Islam-Faridi N."/>
            <person name="Jones S."/>
            <person name="Jones-Rhoades M."/>
            <person name="Jorgensen R."/>
            <person name="Joshi C."/>
            <person name="Kangasjarvi J."/>
            <person name="Karlsson J."/>
            <person name="Kelleher C."/>
            <person name="Kirkpatrick R."/>
            <person name="Kirst M."/>
            <person name="Kohler A."/>
            <person name="Kalluri U."/>
            <person name="Larimer F."/>
            <person name="Leebens-Mack J."/>
            <person name="Leple J.C."/>
            <person name="Locascio P."/>
            <person name="Lou Y."/>
            <person name="Lucas S."/>
            <person name="Martin F."/>
            <person name="Montanini B."/>
            <person name="Napoli C."/>
            <person name="Nelson D.R."/>
            <person name="Nelson C."/>
            <person name="Nieminen K."/>
            <person name="Nilsson O."/>
            <person name="Pereda V."/>
            <person name="Peter G."/>
            <person name="Philippe R."/>
            <person name="Pilate G."/>
            <person name="Poliakov A."/>
            <person name="Razumovskaya J."/>
            <person name="Richardson P."/>
            <person name="Rinaldi C."/>
            <person name="Ritland K."/>
            <person name="Rouze P."/>
            <person name="Ryaboy D."/>
            <person name="Schmutz J."/>
            <person name="Schrader J."/>
            <person name="Segerman B."/>
            <person name="Shin H."/>
            <person name="Siddiqui A."/>
            <person name="Sterky F."/>
            <person name="Terry A."/>
            <person name="Tsai C.J."/>
            <person name="Uberbacher E."/>
            <person name="Unneberg P."/>
            <person name="Vahala J."/>
            <person name="Wall K."/>
            <person name="Wessler S."/>
            <person name="Yang G."/>
            <person name="Yin T."/>
            <person name="Douglas C."/>
            <person name="Marra M."/>
            <person name="Sandberg G."/>
            <person name="Van de Peer Y."/>
            <person name="Rokhsar D."/>
        </authorList>
    </citation>
    <scope>NUCLEOTIDE SEQUENCE [LARGE SCALE GENOMIC DNA]</scope>
    <source>
        <strain evidence="2">cv. Nisqually</strain>
    </source>
</reference>
<name>A0ACC0S5A2_POPTR</name>
<comment type="caution">
    <text evidence="1">The sequence shown here is derived from an EMBL/GenBank/DDBJ whole genome shotgun (WGS) entry which is preliminary data.</text>
</comment>
<organism evidence="1 2">
    <name type="scientific">Populus trichocarpa</name>
    <name type="common">Western balsam poplar</name>
    <name type="synonym">Populus balsamifera subsp. trichocarpa</name>
    <dbReference type="NCBI Taxonomy" id="3694"/>
    <lineage>
        <taxon>Eukaryota</taxon>
        <taxon>Viridiplantae</taxon>
        <taxon>Streptophyta</taxon>
        <taxon>Embryophyta</taxon>
        <taxon>Tracheophyta</taxon>
        <taxon>Spermatophyta</taxon>
        <taxon>Magnoliopsida</taxon>
        <taxon>eudicotyledons</taxon>
        <taxon>Gunneridae</taxon>
        <taxon>Pentapetalae</taxon>
        <taxon>rosids</taxon>
        <taxon>fabids</taxon>
        <taxon>Malpighiales</taxon>
        <taxon>Salicaceae</taxon>
        <taxon>Saliceae</taxon>
        <taxon>Populus</taxon>
    </lineage>
</organism>
<accession>A0ACC0S5A2</accession>